<dbReference type="RefSeq" id="WP_200829039.1">
    <property type="nucleotide sequence ID" value="NZ_AP026695.1"/>
</dbReference>
<dbReference type="AlphaFoldDB" id="A0A2S2KQ23"/>
<dbReference type="Proteomes" id="UP000245829">
    <property type="component" value="Unassembled WGS sequence"/>
</dbReference>
<name>A0A2S2KQ23_9ARCH</name>
<gene>
    <name evidence="1" type="ORF">NZNM25_05540</name>
</gene>
<organism evidence="1 2">
    <name type="scientific">Nitrosopumilus zosterae</name>
    <dbReference type="NCBI Taxonomy" id="718286"/>
    <lineage>
        <taxon>Archaea</taxon>
        <taxon>Nitrososphaerota</taxon>
        <taxon>Nitrososphaeria</taxon>
        <taxon>Nitrosopumilales</taxon>
        <taxon>Nitrosopumilaceae</taxon>
        <taxon>Nitrosopumilus</taxon>
    </lineage>
</organism>
<dbReference type="GeneID" id="76209904"/>
<comment type="caution">
    <text evidence="1">The sequence shown here is derived from an EMBL/GenBank/DDBJ whole genome shotgun (WGS) entry which is preliminary data.</text>
</comment>
<dbReference type="EMBL" id="BGKI01000002">
    <property type="protein sequence ID" value="GBH33763.1"/>
    <property type="molecule type" value="Genomic_DNA"/>
</dbReference>
<proteinExistence type="predicted"/>
<keyword evidence="2" id="KW-1185">Reference proteome</keyword>
<accession>A0A2S2KQ23</accession>
<sequence length="58" mass="6550">MGFKDWFVDDKTGNYSVKVQCTGCQRITVVKIPSGKTFEKWSEKIKCGQCNGSWIKSA</sequence>
<reference evidence="1 2" key="1">
    <citation type="submission" date="2018-05" db="EMBL/GenBank/DDBJ databases">
        <title>genome sequencing of Nitrosopumilus sp. NM25.</title>
        <authorList>
            <person name="Mori K."/>
            <person name="Nakagawa T."/>
        </authorList>
    </citation>
    <scope>NUCLEOTIDE SEQUENCE [LARGE SCALE GENOMIC DNA]</scope>
    <source>
        <strain evidence="1 2">NM25</strain>
    </source>
</reference>
<protein>
    <submittedName>
        <fullName evidence="1">Uncharacterized protein</fullName>
    </submittedName>
</protein>
<evidence type="ECO:0000313" key="2">
    <source>
        <dbReference type="Proteomes" id="UP000245829"/>
    </source>
</evidence>
<dbReference type="OrthoDB" id="1036at2157"/>
<evidence type="ECO:0000313" key="1">
    <source>
        <dbReference type="EMBL" id="GBH33763.1"/>
    </source>
</evidence>